<dbReference type="InterPro" id="IPR023582">
    <property type="entry name" value="Impact"/>
</dbReference>
<dbReference type="OrthoDB" id="9813771at2"/>
<evidence type="ECO:0000256" key="1">
    <source>
        <dbReference type="ARBA" id="ARBA00007665"/>
    </source>
</evidence>
<dbReference type="AlphaFoldDB" id="A0A4R8ABG1"/>
<dbReference type="InterPro" id="IPR001498">
    <property type="entry name" value="Impact_N"/>
</dbReference>
<dbReference type="PANTHER" id="PTHR16301:SF20">
    <property type="entry name" value="IMPACT FAMILY MEMBER YIGZ"/>
    <property type="match status" value="1"/>
</dbReference>
<dbReference type="NCBIfam" id="TIGR00257">
    <property type="entry name" value="IMPACT_YIGZ"/>
    <property type="match status" value="1"/>
</dbReference>
<sequence length="206" mass="23460">MYRIKEATNHEIVIDKSRFICYLFRVFSEQEAKDRILEIKKLHPNATHHCYGFMIGAHNEIQRSNDNGEPSGTAGAPILDSLTKNEMNDTLAIVVRYFGGIKLGAGGLIRAYSKSTSEAIKHATRTKKMDTIVSMITFDYSFIGILDHYLSTNQIIVLDKQYEEHVTYTLRSTHDISKDIQELSSGKFLLQHIKNEEVEIEVPHEA</sequence>
<evidence type="ECO:0000313" key="4">
    <source>
        <dbReference type="Proteomes" id="UP000294743"/>
    </source>
</evidence>
<proteinExistence type="inferred from homology"/>
<dbReference type="InterPro" id="IPR015796">
    <property type="entry name" value="Impact_YigZ-like"/>
</dbReference>
<dbReference type="PROSITE" id="PS00910">
    <property type="entry name" value="UPF0029"/>
    <property type="match status" value="1"/>
</dbReference>
<comment type="similarity">
    <text evidence="1">Belongs to the IMPACT family.</text>
</comment>
<dbReference type="GO" id="GO:0005737">
    <property type="term" value="C:cytoplasm"/>
    <property type="evidence" value="ECO:0007669"/>
    <property type="project" value="TreeGrafter"/>
</dbReference>
<dbReference type="GO" id="GO:0006446">
    <property type="term" value="P:regulation of translational initiation"/>
    <property type="evidence" value="ECO:0007669"/>
    <property type="project" value="TreeGrafter"/>
</dbReference>
<name>A0A4R8ABG1_9FIRM</name>
<accession>A0A4R8ABG1</accession>
<keyword evidence="4" id="KW-1185">Reference proteome</keyword>
<dbReference type="EMBL" id="SODD01000003">
    <property type="protein sequence ID" value="TDW25787.1"/>
    <property type="molecule type" value="Genomic_DNA"/>
</dbReference>
<dbReference type="InterPro" id="IPR020569">
    <property type="entry name" value="UPF0029_Impact_CS"/>
</dbReference>
<dbReference type="SUPFAM" id="SSF54980">
    <property type="entry name" value="EF-G C-terminal domain-like"/>
    <property type="match status" value="1"/>
</dbReference>
<dbReference type="InterPro" id="IPR020568">
    <property type="entry name" value="Ribosomal_Su5_D2-typ_SF"/>
</dbReference>
<dbReference type="InterPro" id="IPR036956">
    <property type="entry name" value="Impact_N_sf"/>
</dbReference>
<dbReference type="RefSeq" id="WP_134167869.1">
    <property type="nucleotide sequence ID" value="NZ_SODD01000003.1"/>
</dbReference>
<comment type="caution">
    <text evidence="3">The sequence shown here is derived from an EMBL/GenBank/DDBJ whole genome shotgun (WGS) entry which is preliminary data.</text>
</comment>
<evidence type="ECO:0000313" key="3">
    <source>
        <dbReference type="EMBL" id="TDW25787.1"/>
    </source>
</evidence>
<dbReference type="SUPFAM" id="SSF54211">
    <property type="entry name" value="Ribosomal protein S5 domain 2-like"/>
    <property type="match status" value="1"/>
</dbReference>
<reference evidence="3 4" key="1">
    <citation type="submission" date="2019-03" db="EMBL/GenBank/DDBJ databases">
        <title>Genomic Encyclopedia of Type Strains, Phase IV (KMG-IV): sequencing the most valuable type-strain genomes for metagenomic binning, comparative biology and taxonomic classification.</title>
        <authorList>
            <person name="Goeker M."/>
        </authorList>
    </citation>
    <scope>NUCLEOTIDE SEQUENCE [LARGE SCALE GENOMIC DNA]</scope>
    <source>
        <strain evidence="3 4">DSM 28867</strain>
    </source>
</reference>
<dbReference type="PANTHER" id="PTHR16301">
    <property type="entry name" value="IMPACT-RELATED"/>
    <property type="match status" value="1"/>
</dbReference>
<dbReference type="Pfam" id="PF01205">
    <property type="entry name" value="Impact_N"/>
    <property type="match status" value="1"/>
</dbReference>
<organism evidence="3 4">
    <name type="scientific">Breznakia blatticola</name>
    <dbReference type="NCBI Taxonomy" id="1754012"/>
    <lineage>
        <taxon>Bacteria</taxon>
        <taxon>Bacillati</taxon>
        <taxon>Bacillota</taxon>
        <taxon>Erysipelotrichia</taxon>
        <taxon>Erysipelotrichales</taxon>
        <taxon>Erysipelotrichaceae</taxon>
        <taxon>Breznakia</taxon>
    </lineage>
</organism>
<dbReference type="Gene3D" id="3.30.230.30">
    <property type="entry name" value="Impact, N-terminal domain"/>
    <property type="match status" value="1"/>
</dbReference>
<dbReference type="InterPro" id="IPR035647">
    <property type="entry name" value="EFG_III/V"/>
</dbReference>
<gene>
    <name evidence="3" type="ORF">EDD63_10374</name>
</gene>
<evidence type="ECO:0000259" key="2">
    <source>
        <dbReference type="Pfam" id="PF01205"/>
    </source>
</evidence>
<dbReference type="Proteomes" id="UP000294743">
    <property type="component" value="Unassembled WGS sequence"/>
</dbReference>
<protein>
    <submittedName>
        <fullName evidence="3">Putative YigZ family protein</fullName>
    </submittedName>
</protein>
<feature type="domain" description="Impact N-terminal" evidence="2">
    <location>
        <begin position="16"/>
        <end position="120"/>
    </location>
</feature>